<proteinExistence type="predicted"/>
<gene>
    <name evidence="2" type="ORF">ANCDUO_21139</name>
</gene>
<dbReference type="AlphaFoldDB" id="A0A0C2BXT8"/>
<feature type="signal peptide" evidence="1">
    <location>
        <begin position="1"/>
        <end position="15"/>
    </location>
</feature>
<accession>A0A0C2BXT8</accession>
<dbReference type="EMBL" id="KN756914">
    <property type="protein sequence ID" value="KIH48788.1"/>
    <property type="molecule type" value="Genomic_DNA"/>
</dbReference>
<sequence>MNLVLLIGLAVLCECSRKDASIRIMSFNEITEEAGLDFIIAELADNWNWVRCTISETWVPDVAILTNLKVHKFHKKLRDQWDTRDFKGSAAAMHSTFGTTCS</sequence>
<keyword evidence="3" id="KW-1185">Reference proteome</keyword>
<evidence type="ECO:0008006" key="4">
    <source>
        <dbReference type="Google" id="ProtNLM"/>
    </source>
</evidence>
<evidence type="ECO:0000256" key="1">
    <source>
        <dbReference type="SAM" id="SignalP"/>
    </source>
</evidence>
<feature type="chain" id="PRO_5012339243" description="Neurotransmitter-gated ion-channel ligand-binding domain-containing protein" evidence="1">
    <location>
        <begin position="16"/>
        <end position="102"/>
    </location>
</feature>
<keyword evidence="1" id="KW-0732">Signal</keyword>
<reference evidence="2 3" key="1">
    <citation type="submission" date="2013-12" db="EMBL/GenBank/DDBJ databases">
        <title>Draft genome of the parsitic nematode Ancylostoma duodenale.</title>
        <authorList>
            <person name="Mitreva M."/>
        </authorList>
    </citation>
    <scope>NUCLEOTIDE SEQUENCE [LARGE SCALE GENOMIC DNA]</scope>
    <source>
        <strain evidence="2 3">Zhejiang</strain>
    </source>
</reference>
<protein>
    <recommendedName>
        <fullName evidence="4">Neurotransmitter-gated ion-channel ligand-binding domain-containing protein</fullName>
    </recommendedName>
</protein>
<evidence type="ECO:0000313" key="3">
    <source>
        <dbReference type="Proteomes" id="UP000054047"/>
    </source>
</evidence>
<name>A0A0C2BXT8_9BILA</name>
<dbReference type="Proteomes" id="UP000054047">
    <property type="component" value="Unassembled WGS sequence"/>
</dbReference>
<evidence type="ECO:0000313" key="2">
    <source>
        <dbReference type="EMBL" id="KIH48788.1"/>
    </source>
</evidence>
<organism evidence="2 3">
    <name type="scientific">Ancylostoma duodenale</name>
    <dbReference type="NCBI Taxonomy" id="51022"/>
    <lineage>
        <taxon>Eukaryota</taxon>
        <taxon>Metazoa</taxon>
        <taxon>Ecdysozoa</taxon>
        <taxon>Nematoda</taxon>
        <taxon>Chromadorea</taxon>
        <taxon>Rhabditida</taxon>
        <taxon>Rhabditina</taxon>
        <taxon>Rhabditomorpha</taxon>
        <taxon>Strongyloidea</taxon>
        <taxon>Ancylostomatidae</taxon>
        <taxon>Ancylostomatinae</taxon>
        <taxon>Ancylostoma</taxon>
    </lineage>
</organism>